<organism evidence="1 2">
    <name type="scientific">Araneus ventricosus</name>
    <name type="common">Orbweaver spider</name>
    <name type="synonym">Epeira ventricosa</name>
    <dbReference type="NCBI Taxonomy" id="182803"/>
    <lineage>
        <taxon>Eukaryota</taxon>
        <taxon>Metazoa</taxon>
        <taxon>Ecdysozoa</taxon>
        <taxon>Arthropoda</taxon>
        <taxon>Chelicerata</taxon>
        <taxon>Arachnida</taxon>
        <taxon>Araneae</taxon>
        <taxon>Araneomorphae</taxon>
        <taxon>Entelegynae</taxon>
        <taxon>Araneoidea</taxon>
        <taxon>Araneidae</taxon>
        <taxon>Araneus</taxon>
    </lineage>
</organism>
<dbReference type="PANTHER" id="PTHR11439:SF483">
    <property type="entry name" value="PEPTIDE SYNTHASE GLIP-LIKE, PUTATIVE (AFU_ORTHOLOGUE AFUA_3G12920)-RELATED"/>
    <property type="match status" value="1"/>
</dbReference>
<dbReference type="CDD" id="cd09272">
    <property type="entry name" value="RNase_HI_RT_Ty1"/>
    <property type="match status" value="1"/>
</dbReference>
<reference evidence="1 2" key="1">
    <citation type="journal article" date="2019" name="Sci. Rep.">
        <title>Orb-weaving spider Araneus ventricosus genome elucidates the spidroin gene catalogue.</title>
        <authorList>
            <person name="Kono N."/>
            <person name="Nakamura H."/>
            <person name="Ohtoshi R."/>
            <person name="Moran D.A.P."/>
            <person name="Shinohara A."/>
            <person name="Yoshida Y."/>
            <person name="Fujiwara M."/>
            <person name="Mori M."/>
            <person name="Tomita M."/>
            <person name="Arakawa K."/>
        </authorList>
    </citation>
    <scope>NUCLEOTIDE SEQUENCE [LARGE SCALE GENOMIC DNA]</scope>
</reference>
<sequence length="256" mass="29112">MSLYPYRSLIGSLMYLAICTRPDICHTVSYLSQFNENPGMPHWTAAKRVLKYLKGTKNRGLTFRPAKKPLVGYADADWASDITDRKSYSGCVLKFADGAISWENADWASDITDRKSYSGYVLKFADGAISWESKKQHCVALSSTEAEYIALSECAKEIVYLRRFLNELHESVYETPAVVFSDSQAAQKLVQNPIFHSRTKHIDIRCHYIREVYERGEIKINYIPTDKMAADILTKTLTFQKHDNCCKLIGVSVINV</sequence>
<proteinExistence type="predicted"/>
<name>A0A4Y2AW15_ARAVE</name>
<protein>
    <submittedName>
        <fullName evidence="1">Retrovirus-related Pol polyprotein from transposon TNT 1-94</fullName>
    </submittedName>
</protein>
<dbReference type="SUPFAM" id="SSF56672">
    <property type="entry name" value="DNA/RNA polymerases"/>
    <property type="match status" value="1"/>
</dbReference>
<comment type="caution">
    <text evidence="1">The sequence shown here is derived from an EMBL/GenBank/DDBJ whole genome shotgun (WGS) entry which is preliminary data.</text>
</comment>
<evidence type="ECO:0000313" key="2">
    <source>
        <dbReference type="Proteomes" id="UP000499080"/>
    </source>
</evidence>
<dbReference type="OrthoDB" id="6436874at2759"/>
<dbReference type="PANTHER" id="PTHR11439">
    <property type="entry name" value="GAG-POL-RELATED RETROTRANSPOSON"/>
    <property type="match status" value="1"/>
</dbReference>
<evidence type="ECO:0000313" key="1">
    <source>
        <dbReference type="EMBL" id="GBL83355.1"/>
    </source>
</evidence>
<dbReference type="Proteomes" id="UP000499080">
    <property type="component" value="Unassembled WGS sequence"/>
</dbReference>
<accession>A0A4Y2AW15</accession>
<keyword evidence="2" id="KW-1185">Reference proteome</keyword>
<dbReference type="GO" id="GO:0071897">
    <property type="term" value="P:DNA biosynthetic process"/>
    <property type="evidence" value="ECO:0007669"/>
    <property type="project" value="UniProtKB-ARBA"/>
</dbReference>
<dbReference type="AlphaFoldDB" id="A0A4Y2AW15"/>
<gene>
    <name evidence="1" type="primary">POLX_1499</name>
    <name evidence="1" type="ORF">AVEN_222343_1</name>
</gene>
<dbReference type="EMBL" id="BGPR01081527">
    <property type="protein sequence ID" value="GBL83355.1"/>
    <property type="molecule type" value="Genomic_DNA"/>
</dbReference>
<dbReference type="InterPro" id="IPR043502">
    <property type="entry name" value="DNA/RNA_pol_sf"/>
</dbReference>